<dbReference type="GO" id="GO:0051879">
    <property type="term" value="F:Hsp90 protein binding"/>
    <property type="evidence" value="ECO:0007669"/>
    <property type="project" value="TreeGrafter"/>
</dbReference>
<sequence>MDLKTWKNDLKRLLDNLEANNCREQDEQNAVDSLKRLYTQLGGHLLDGVGLIPFLIRFLCYDDVESYALAILILLKSVQSPDYDKTFADALEDLMEIDSKPHLLKILAHSFTIAPTICHQLFLQNKTLIGYITADITDIINGSAQDSKYLDLLNLFSAACIDELCRAPIADQYMVALIRALERPNLRVSSTAALVVLKVWNNVKKETFNDHKTLSLSDLETVLTKALDENIANGIEGLAFLSLNYRSMRDNHQLISKLMTHLESDPYGVVSVLANLTNIPKKDQVSQLKNMHKKPDDEAQLVRFIEYLVDSQKIGKITGLKSVSTRVQEKVIELIYNISTVKQARPKLAQQGGYHTVITFLVNSSQNIDYKDKLHIKKPIDNPALRLMAINTLANILVSSNPNALFTKSEIVTPVPFLLEPVIQYDIELNGTKTESPLSQVEIDPPELFNALIALINISSVDGMDVKLLTVKLGWPAIGNLMLSANVQIRRSVLELLANLIMTPLCMEKFFNWSSEKDENFKNFQTLIRLMDLEDGQSQLAVLNILANSSDFDLIATMLSTSNLFIDHLFELIANTDDSDKLLRGFYILQNLANLPDHQLVAEAATKYKLKAVVANIFRTVGDLEVRHMAIDSLKKLQP</sequence>
<dbReference type="GeneID" id="70233876"/>
<dbReference type="GO" id="GO:0005737">
    <property type="term" value="C:cytoplasm"/>
    <property type="evidence" value="ECO:0007669"/>
    <property type="project" value="UniProtKB-SubCell"/>
</dbReference>
<evidence type="ECO:0000256" key="2">
    <source>
        <dbReference type="ARBA" id="ARBA00022490"/>
    </source>
</evidence>
<reference evidence="4" key="2">
    <citation type="submission" date="2021-01" db="EMBL/GenBank/DDBJ databases">
        <authorList>
            <person name="Schikora-Tamarit M.A."/>
        </authorList>
    </citation>
    <scope>NUCLEOTIDE SEQUENCE</scope>
    <source>
        <strain evidence="4">CBS6075</strain>
    </source>
</reference>
<evidence type="ECO:0000313" key="5">
    <source>
        <dbReference type="Proteomes" id="UP000769157"/>
    </source>
</evidence>
<name>A0A9P8PAT2_9ASCO</name>
<accession>A0A9P8PAT2</accession>
<evidence type="ECO:0000259" key="3">
    <source>
        <dbReference type="Pfam" id="PF11701"/>
    </source>
</evidence>
<dbReference type="SUPFAM" id="SSF48371">
    <property type="entry name" value="ARM repeat"/>
    <property type="match status" value="2"/>
</dbReference>
<dbReference type="PANTHER" id="PTHR45994">
    <property type="entry name" value="FI21225P1"/>
    <property type="match status" value="1"/>
</dbReference>
<proteinExistence type="predicted"/>
<feature type="domain" description="UNC-45/Cro1/She4 central" evidence="3">
    <location>
        <begin position="52"/>
        <end position="198"/>
    </location>
</feature>
<gene>
    <name evidence="4" type="ORF">OGAPHI_001909</name>
</gene>
<evidence type="ECO:0000256" key="1">
    <source>
        <dbReference type="ARBA" id="ARBA00004496"/>
    </source>
</evidence>
<keyword evidence="5" id="KW-1185">Reference proteome</keyword>
<dbReference type="EMBL" id="JAEUBE010000158">
    <property type="protein sequence ID" value="KAH3668155.1"/>
    <property type="molecule type" value="Genomic_DNA"/>
</dbReference>
<dbReference type="Gene3D" id="1.25.10.100">
    <property type="match status" value="1"/>
</dbReference>
<dbReference type="OrthoDB" id="5574718at2759"/>
<organism evidence="4 5">
    <name type="scientific">Ogataea philodendri</name>
    <dbReference type="NCBI Taxonomy" id="1378263"/>
    <lineage>
        <taxon>Eukaryota</taxon>
        <taxon>Fungi</taxon>
        <taxon>Dikarya</taxon>
        <taxon>Ascomycota</taxon>
        <taxon>Saccharomycotina</taxon>
        <taxon>Pichiomycetes</taxon>
        <taxon>Pichiales</taxon>
        <taxon>Pichiaceae</taxon>
        <taxon>Ogataea</taxon>
    </lineage>
</organism>
<dbReference type="Pfam" id="PF11701">
    <property type="entry name" value="UNC45-central"/>
    <property type="match status" value="1"/>
</dbReference>
<dbReference type="AlphaFoldDB" id="A0A9P8PAT2"/>
<dbReference type="PANTHER" id="PTHR45994:SF1">
    <property type="entry name" value="FI21225P1"/>
    <property type="match status" value="1"/>
</dbReference>
<dbReference type="Gene3D" id="1.25.10.10">
    <property type="entry name" value="Leucine-rich Repeat Variant"/>
    <property type="match status" value="1"/>
</dbReference>
<dbReference type="Proteomes" id="UP000769157">
    <property type="component" value="Unassembled WGS sequence"/>
</dbReference>
<evidence type="ECO:0000313" key="4">
    <source>
        <dbReference type="EMBL" id="KAH3668155.1"/>
    </source>
</evidence>
<dbReference type="RefSeq" id="XP_046062569.1">
    <property type="nucleotide sequence ID" value="XM_046202722.1"/>
</dbReference>
<comment type="caution">
    <text evidence="4">The sequence shown here is derived from an EMBL/GenBank/DDBJ whole genome shotgun (WGS) entry which is preliminary data.</text>
</comment>
<protein>
    <recommendedName>
        <fullName evidence="3">UNC-45/Cro1/She4 central domain-containing protein</fullName>
    </recommendedName>
</protein>
<reference evidence="4" key="1">
    <citation type="journal article" date="2021" name="Open Biol.">
        <title>Shared evolutionary footprints suggest mitochondrial oxidative damage underlies multiple complex I losses in fungi.</title>
        <authorList>
            <person name="Schikora-Tamarit M.A."/>
            <person name="Marcet-Houben M."/>
            <person name="Nosek J."/>
            <person name="Gabaldon T."/>
        </authorList>
    </citation>
    <scope>NUCLEOTIDE SEQUENCE</scope>
    <source>
        <strain evidence="4">CBS6075</strain>
    </source>
</reference>
<keyword evidence="2" id="KW-0963">Cytoplasm</keyword>
<comment type="subcellular location">
    <subcellularLocation>
        <location evidence="1">Cytoplasm</location>
    </subcellularLocation>
</comment>
<dbReference type="InterPro" id="IPR024660">
    <property type="entry name" value="UCS_central_dom"/>
</dbReference>
<dbReference type="InterPro" id="IPR016024">
    <property type="entry name" value="ARM-type_fold"/>
</dbReference>
<dbReference type="InterPro" id="IPR011989">
    <property type="entry name" value="ARM-like"/>
</dbReference>